<gene>
    <name evidence="2" type="ORF">B0A48_09838</name>
</gene>
<keyword evidence="3" id="KW-1185">Reference proteome</keyword>
<dbReference type="InterPro" id="IPR011011">
    <property type="entry name" value="Znf_FYVE_PHD"/>
</dbReference>
<comment type="caution">
    <text evidence="2">The sequence shown here is derived from an EMBL/GenBank/DDBJ whole genome shotgun (WGS) entry which is preliminary data.</text>
</comment>
<dbReference type="EMBL" id="NAJO01000018">
    <property type="protein sequence ID" value="OQO05744.1"/>
    <property type="molecule type" value="Genomic_DNA"/>
</dbReference>
<feature type="compositionally biased region" description="Basic and acidic residues" evidence="1">
    <location>
        <begin position="282"/>
        <end position="305"/>
    </location>
</feature>
<evidence type="ECO:0008006" key="4">
    <source>
        <dbReference type="Google" id="ProtNLM"/>
    </source>
</evidence>
<dbReference type="Proteomes" id="UP000192596">
    <property type="component" value="Unassembled WGS sequence"/>
</dbReference>
<dbReference type="InParanoid" id="A0A1V8T361"/>
<dbReference type="SUPFAM" id="SSF57903">
    <property type="entry name" value="FYVE/PHD zinc finger"/>
    <property type="match status" value="1"/>
</dbReference>
<protein>
    <recommendedName>
        <fullName evidence="4">Zinc finger PHD-type domain-containing protein</fullName>
    </recommendedName>
</protein>
<organism evidence="2 3">
    <name type="scientific">Cryoendolithus antarcticus</name>
    <dbReference type="NCBI Taxonomy" id="1507870"/>
    <lineage>
        <taxon>Eukaryota</taxon>
        <taxon>Fungi</taxon>
        <taxon>Dikarya</taxon>
        <taxon>Ascomycota</taxon>
        <taxon>Pezizomycotina</taxon>
        <taxon>Dothideomycetes</taxon>
        <taxon>Dothideomycetidae</taxon>
        <taxon>Cladosporiales</taxon>
        <taxon>Cladosporiaceae</taxon>
        <taxon>Cryoendolithus</taxon>
    </lineage>
</organism>
<dbReference type="OrthoDB" id="3632962at2759"/>
<evidence type="ECO:0000313" key="3">
    <source>
        <dbReference type="Proteomes" id="UP000192596"/>
    </source>
</evidence>
<sequence>MSVIWQRVHLSASYKRYLVSKQRLHFAPSYFEQHTLKLLYCFRQLSTMLPYATPLAFRPSRPVTETQWQQHEASKVVETYPMSALPTRGGRPQKELASAPLIPQPIVNAESLFVTEDAVMTTSSGRMLNSDGSRPGTFSHTATHLRKQPHHHKLRCGHEVVTAQIKACGENCEVVIGSSRPTGLKFSCPNAFCKKKAAREASATPFIPSKTAEPKMTWRCISSSVKGTDAAAASARDDEVRVARLPVPKLPVAAKNRQLDILKFDNPGPKTREEFLGATMRSGRERSRSPGRGEEKAYRTRDYERSASPQRHTTMTTKLQPMKPDYLVDKELPHSYAQGRDNTQAQHDHAGFDSITEEAFDTLQQARDGVDVPLKREVEQRDQMMAEADEFDGGRKIKLEFDYQPSHCVCESSSSDTLVECTACHFFFHPLCVGKGKQDLRSYDGITQYRARKNDAEYYSNFENFRYRECDAAHAVSIKRTLTWEELQAEKARVKRHFTATRITAKAENSQHTCGICDVIMTRSVYRYGLCSKNFVICSSCSKHPEMSSKHRHAGHSGLW</sequence>
<accession>A0A1V8T361</accession>
<evidence type="ECO:0000313" key="2">
    <source>
        <dbReference type="EMBL" id="OQO05744.1"/>
    </source>
</evidence>
<dbReference type="AlphaFoldDB" id="A0A1V8T361"/>
<feature type="region of interest" description="Disordered" evidence="1">
    <location>
        <begin position="263"/>
        <end position="314"/>
    </location>
</feature>
<name>A0A1V8T361_9PEZI</name>
<evidence type="ECO:0000256" key="1">
    <source>
        <dbReference type="SAM" id="MobiDB-lite"/>
    </source>
</evidence>
<reference evidence="3" key="1">
    <citation type="submission" date="2017-03" db="EMBL/GenBank/DDBJ databases">
        <title>Genomes of endolithic fungi from Antarctica.</title>
        <authorList>
            <person name="Coleine C."/>
            <person name="Masonjones S."/>
            <person name="Stajich J.E."/>
        </authorList>
    </citation>
    <scope>NUCLEOTIDE SEQUENCE [LARGE SCALE GENOMIC DNA]</scope>
    <source>
        <strain evidence="3">CCFEE 5527</strain>
    </source>
</reference>
<proteinExistence type="predicted"/>